<protein>
    <recommendedName>
        <fullName evidence="6">Protein DETOXIFICATION</fullName>
    </recommendedName>
    <alternativeName>
        <fullName evidence="6">Multidrug and toxic compound extrusion protein</fullName>
    </alternativeName>
</protein>
<keyword evidence="3 6" id="KW-0812">Transmembrane</keyword>
<feature type="transmembrane region" description="Helical" evidence="6">
    <location>
        <begin position="348"/>
        <end position="369"/>
    </location>
</feature>
<comment type="similarity">
    <text evidence="2 6">Belongs to the multi antimicrobial extrusion (MATE) (TC 2.A.66.1) family.</text>
</comment>
<feature type="compositionally biased region" description="Polar residues" evidence="7">
    <location>
        <begin position="507"/>
        <end position="517"/>
    </location>
</feature>
<dbReference type="AlphaFoldDB" id="A0AAV5BFE2"/>
<proteinExistence type="inferred from homology"/>
<comment type="subcellular location">
    <subcellularLocation>
        <location evidence="1">Membrane</location>
        <topology evidence="1">Multi-pass membrane protein</topology>
    </subcellularLocation>
</comment>
<feature type="transmembrane region" description="Helical" evidence="6">
    <location>
        <begin position="390"/>
        <end position="412"/>
    </location>
</feature>
<dbReference type="GO" id="GO:1990961">
    <property type="term" value="P:xenobiotic detoxification by transmembrane export across the plasma membrane"/>
    <property type="evidence" value="ECO:0007669"/>
    <property type="project" value="InterPro"/>
</dbReference>
<evidence type="ECO:0000256" key="4">
    <source>
        <dbReference type="ARBA" id="ARBA00022989"/>
    </source>
</evidence>
<dbReference type="Pfam" id="PF01554">
    <property type="entry name" value="MatE"/>
    <property type="match status" value="2"/>
</dbReference>
<dbReference type="CDD" id="cd13132">
    <property type="entry name" value="MATE_eukaryotic"/>
    <property type="match status" value="1"/>
</dbReference>
<feature type="transmembrane region" description="Helical" evidence="6">
    <location>
        <begin position="268"/>
        <end position="297"/>
    </location>
</feature>
<dbReference type="EMBL" id="BQKI01000001">
    <property type="protein sequence ID" value="GJM84430.1"/>
    <property type="molecule type" value="Genomic_DNA"/>
</dbReference>
<dbReference type="InterPro" id="IPR002528">
    <property type="entry name" value="MATE_fam"/>
</dbReference>
<evidence type="ECO:0000256" key="1">
    <source>
        <dbReference type="ARBA" id="ARBA00004141"/>
    </source>
</evidence>
<reference evidence="8" key="2">
    <citation type="submission" date="2021-12" db="EMBL/GenBank/DDBJ databases">
        <title>Resequencing data analysis of finger millet.</title>
        <authorList>
            <person name="Hatakeyama M."/>
            <person name="Aluri S."/>
            <person name="Balachadran M.T."/>
            <person name="Sivarajan S.R."/>
            <person name="Poveda L."/>
            <person name="Shimizu-Inatsugi R."/>
            <person name="Schlapbach R."/>
            <person name="Sreeman S.M."/>
            <person name="Shimizu K.K."/>
        </authorList>
    </citation>
    <scope>NUCLEOTIDE SEQUENCE</scope>
</reference>
<evidence type="ECO:0000256" key="7">
    <source>
        <dbReference type="SAM" id="MobiDB-lite"/>
    </source>
</evidence>
<feature type="region of interest" description="Disordered" evidence="7">
    <location>
        <begin position="491"/>
        <end position="541"/>
    </location>
</feature>
<dbReference type="NCBIfam" id="TIGR00797">
    <property type="entry name" value="matE"/>
    <property type="match status" value="1"/>
</dbReference>
<evidence type="ECO:0000256" key="6">
    <source>
        <dbReference type="RuleBase" id="RU004914"/>
    </source>
</evidence>
<evidence type="ECO:0000256" key="2">
    <source>
        <dbReference type="ARBA" id="ARBA00010199"/>
    </source>
</evidence>
<evidence type="ECO:0000313" key="8">
    <source>
        <dbReference type="EMBL" id="GJM84430.1"/>
    </source>
</evidence>
<dbReference type="PANTHER" id="PTHR11206">
    <property type="entry name" value="MULTIDRUG RESISTANCE PROTEIN"/>
    <property type="match status" value="1"/>
</dbReference>
<feature type="transmembrane region" description="Helical" evidence="6">
    <location>
        <begin position="195"/>
        <end position="217"/>
    </location>
</feature>
<feature type="transmembrane region" description="Helical" evidence="6">
    <location>
        <begin position="418"/>
        <end position="441"/>
    </location>
</feature>
<evidence type="ECO:0000256" key="5">
    <source>
        <dbReference type="ARBA" id="ARBA00023136"/>
    </source>
</evidence>
<organism evidence="8 9">
    <name type="scientific">Eleusine coracana subsp. coracana</name>
    <dbReference type="NCBI Taxonomy" id="191504"/>
    <lineage>
        <taxon>Eukaryota</taxon>
        <taxon>Viridiplantae</taxon>
        <taxon>Streptophyta</taxon>
        <taxon>Embryophyta</taxon>
        <taxon>Tracheophyta</taxon>
        <taxon>Spermatophyta</taxon>
        <taxon>Magnoliopsida</taxon>
        <taxon>Liliopsida</taxon>
        <taxon>Poales</taxon>
        <taxon>Poaceae</taxon>
        <taxon>PACMAD clade</taxon>
        <taxon>Chloridoideae</taxon>
        <taxon>Cynodonteae</taxon>
        <taxon>Eleusininae</taxon>
        <taxon>Eleusine</taxon>
    </lineage>
</organism>
<name>A0AAV5BFE2_ELECO</name>
<feature type="transmembrane region" description="Helical" evidence="6">
    <location>
        <begin position="309"/>
        <end position="328"/>
    </location>
</feature>
<feature type="compositionally biased region" description="Low complexity" evidence="7">
    <location>
        <begin position="521"/>
        <end position="534"/>
    </location>
</feature>
<keyword evidence="5 6" id="KW-0472">Membrane</keyword>
<dbReference type="InterPro" id="IPR045069">
    <property type="entry name" value="MATE_euk"/>
</dbReference>
<keyword evidence="9" id="KW-1185">Reference proteome</keyword>
<accession>A0AAV5BFE2</accession>
<dbReference type="GO" id="GO:0015297">
    <property type="term" value="F:antiporter activity"/>
    <property type="evidence" value="ECO:0007669"/>
    <property type="project" value="InterPro"/>
</dbReference>
<dbReference type="GO" id="GO:0016020">
    <property type="term" value="C:membrane"/>
    <property type="evidence" value="ECO:0007669"/>
    <property type="project" value="UniProtKB-SubCell"/>
</dbReference>
<comment type="caution">
    <text evidence="8">The sequence shown here is derived from an EMBL/GenBank/DDBJ whole genome shotgun (WGS) entry which is preliminary data.</text>
</comment>
<evidence type="ECO:0000256" key="3">
    <source>
        <dbReference type="ARBA" id="ARBA00022692"/>
    </source>
</evidence>
<gene>
    <name evidence="8" type="primary">ga00098</name>
    <name evidence="8" type="ORF">PR202_ga00098</name>
</gene>
<dbReference type="GO" id="GO:0042910">
    <property type="term" value="F:xenobiotic transmembrane transporter activity"/>
    <property type="evidence" value="ECO:0007669"/>
    <property type="project" value="InterPro"/>
</dbReference>
<evidence type="ECO:0000313" key="9">
    <source>
        <dbReference type="Proteomes" id="UP001054889"/>
    </source>
</evidence>
<feature type="transmembrane region" description="Helical" evidence="6">
    <location>
        <begin position="130"/>
        <end position="151"/>
    </location>
</feature>
<comment type="caution">
    <text evidence="6">Lacks conserved residue(s) required for the propagation of feature annotation.</text>
</comment>
<reference evidence="8" key="1">
    <citation type="journal article" date="2018" name="DNA Res.">
        <title>Multiple hybrid de novo genome assembly of finger millet, an orphan allotetraploid crop.</title>
        <authorList>
            <person name="Hatakeyama M."/>
            <person name="Aluri S."/>
            <person name="Balachadran M.T."/>
            <person name="Sivarajan S.R."/>
            <person name="Patrignani A."/>
            <person name="Gruter S."/>
            <person name="Poveda L."/>
            <person name="Shimizu-Inatsugi R."/>
            <person name="Baeten J."/>
            <person name="Francoijs K.J."/>
            <person name="Nataraja K.N."/>
            <person name="Reddy Y.A.N."/>
            <person name="Phadnis S."/>
            <person name="Ravikumar R.L."/>
            <person name="Schlapbach R."/>
            <person name="Sreeman S.M."/>
            <person name="Shimizu K.K."/>
        </authorList>
    </citation>
    <scope>NUCLEOTIDE SEQUENCE</scope>
</reference>
<dbReference type="Proteomes" id="UP001054889">
    <property type="component" value="Unassembled WGS sequence"/>
</dbReference>
<feature type="transmembrane region" description="Helical" evidence="6">
    <location>
        <begin position="229"/>
        <end position="248"/>
    </location>
</feature>
<keyword evidence="4 6" id="KW-1133">Transmembrane helix</keyword>
<sequence>MKRLVSKSCEESRLLWHLAFPAILTEVFQFSIGFVTTGFIGHIGEVELAAVTVVENIMEGFAFGVLVRTIQLPIFFKSSTFFLRPHLQTHCFAHTQPTQFGMGSALDTLCGQAVGARQLDMLGIYTQQSWIVCGATALALTPAYVFTTPILRSLLRQPADVAVAAGPYARWAIPRLFAHAMNYPLLKFFQTQSRVWAVTAISGVSLAVHVVLTYVAVRRLRCGLRGAAVAGNISHWLIVLAQFLYMVRGRFPDAWKGFSFQAFKNIGAFVKLSLVSAVMICLEVWYYTVLLILVGLLKNAKLQLDIMSVCINYEFWTMMVALGFSTAISVRVSNELGANRPKEAQFSVLVAVSTSAFIGAFFMAIFFIWRTSLPKFFSGSEEVIHGASRLGYLLAVTVFLSSIWPLLSGVAVGSGLQVLVAFVNVGCNYLVGIPLGILFGFRLKFGTLGIWMGMLTATLSPLHAHPPPCLSFQAPVFFFALTPSAMHSATSELEVEAPSPGPRQRSGRAQASTSSGSDMGLASATSAASLSTAAMAKLETR</sequence>